<protein>
    <submittedName>
        <fullName evidence="1">Uncharacterized protein</fullName>
    </submittedName>
</protein>
<evidence type="ECO:0000313" key="1">
    <source>
        <dbReference type="EMBL" id="MBX12165.1"/>
    </source>
</evidence>
<dbReference type="EMBL" id="GGEC01031679">
    <property type="protein sequence ID" value="MBX12163.1"/>
    <property type="molecule type" value="Transcribed_RNA"/>
</dbReference>
<proteinExistence type="predicted"/>
<dbReference type="AlphaFoldDB" id="A0A2P2L2I6"/>
<sequence length="95" mass="10903">MFYLSTLCDDADQGKKLLNAAMNALFIFPGLVNCESGSTVTSDNAGEIRPTLLWRAFYIQELNMMRRCWLDFGCFLLHYRINLIQSALLQCLMEI</sequence>
<organism evidence="1">
    <name type="scientific">Rhizophora mucronata</name>
    <name type="common">Asiatic mangrove</name>
    <dbReference type="NCBI Taxonomy" id="61149"/>
    <lineage>
        <taxon>Eukaryota</taxon>
        <taxon>Viridiplantae</taxon>
        <taxon>Streptophyta</taxon>
        <taxon>Embryophyta</taxon>
        <taxon>Tracheophyta</taxon>
        <taxon>Spermatophyta</taxon>
        <taxon>Magnoliopsida</taxon>
        <taxon>eudicotyledons</taxon>
        <taxon>Gunneridae</taxon>
        <taxon>Pentapetalae</taxon>
        <taxon>rosids</taxon>
        <taxon>fabids</taxon>
        <taxon>Malpighiales</taxon>
        <taxon>Rhizophoraceae</taxon>
        <taxon>Rhizophora</taxon>
    </lineage>
</organism>
<accession>A0A2P2L2I6</accession>
<dbReference type="EMBL" id="GGEC01031681">
    <property type="protein sequence ID" value="MBX12165.1"/>
    <property type="molecule type" value="Transcribed_RNA"/>
</dbReference>
<name>A0A2P2L2I6_RHIMU</name>
<reference evidence="1" key="1">
    <citation type="submission" date="2018-02" db="EMBL/GenBank/DDBJ databases">
        <title>Rhizophora mucronata_Transcriptome.</title>
        <authorList>
            <person name="Meera S.P."/>
            <person name="Sreeshan A."/>
            <person name="Augustine A."/>
        </authorList>
    </citation>
    <scope>NUCLEOTIDE SEQUENCE</scope>
    <source>
        <tissue evidence="1">Leaf</tissue>
    </source>
</reference>